<dbReference type="Proteomes" id="UP000183104">
    <property type="component" value="Unassembled WGS sequence"/>
</dbReference>
<dbReference type="OrthoDB" id="7185309at2"/>
<dbReference type="AlphaFoldDB" id="A0A1G5D7R2"/>
<dbReference type="SUPFAM" id="SSF46785">
    <property type="entry name" value="Winged helix' DNA-binding domain"/>
    <property type="match status" value="1"/>
</dbReference>
<dbReference type="RefSeq" id="WP_054965956.1">
    <property type="nucleotide sequence ID" value="NZ_FMUN01000003.1"/>
</dbReference>
<dbReference type="InterPro" id="IPR036390">
    <property type="entry name" value="WH_DNA-bd_sf"/>
</dbReference>
<dbReference type="SUPFAM" id="SSF160387">
    <property type="entry name" value="NosL/MerB-like"/>
    <property type="match status" value="1"/>
</dbReference>
<name>A0A1G5D7R2_9GAMM</name>
<dbReference type="GO" id="GO:0018836">
    <property type="term" value="F:alkylmercury lyase activity"/>
    <property type="evidence" value="ECO:0007669"/>
    <property type="project" value="InterPro"/>
</dbReference>
<dbReference type="InterPro" id="IPR053717">
    <property type="entry name" value="MerB_lyase_sf"/>
</dbReference>
<keyword evidence="1" id="KW-0456">Lyase</keyword>
<dbReference type="EMBL" id="FMUN01000003">
    <property type="protein sequence ID" value="SCY10551.1"/>
    <property type="molecule type" value="Genomic_DNA"/>
</dbReference>
<accession>A0A1G5D7R2</accession>
<dbReference type="Gene3D" id="3.30.450.410">
    <property type="match status" value="1"/>
</dbReference>
<gene>
    <name evidence="1" type="ORF">SAMN05661077_1216</name>
</gene>
<keyword evidence="2" id="KW-1185">Reference proteome</keyword>
<dbReference type="InterPro" id="IPR004927">
    <property type="entry name" value="MerB"/>
</dbReference>
<evidence type="ECO:0000313" key="1">
    <source>
        <dbReference type="EMBL" id="SCY10551.1"/>
    </source>
</evidence>
<organism evidence="1 2">
    <name type="scientific">Thiohalorhabdus denitrificans</name>
    <dbReference type="NCBI Taxonomy" id="381306"/>
    <lineage>
        <taxon>Bacteria</taxon>
        <taxon>Pseudomonadati</taxon>
        <taxon>Pseudomonadota</taxon>
        <taxon>Gammaproteobacteria</taxon>
        <taxon>Thiohalorhabdales</taxon>
        <taxon>Thiohalorhabdaceae</taxon>
        <taxon>Thiohalorhabdus</taxon>
    </lineage>
</organism>
<protein>
    <submittedName>
        <fullName evidence="1">Alkylmercury lyase</fullName>
    </submittedName>
</protein>
<proteinExistence type="predicted"/>
<reference evidence="2" key="1">
    <citation type="submission" date="2016-10" db="EMBL/GenBank/DDBJ databases">
        <authorList>
            <person name="Varghese N."/>
        </authorList>
    </citation>
    <scope>NUCLEOTIDE SEQUENCE [LARGE SCALE GENOMIC DNA]</scope>
    <source>
        <strain evidence="2">HL 19</strain>
    </source>
</reference>
<sequence>MDPIPVLTDALLPIFPDFGEGRELVPVLFARLGRGQPVRMAELAEAVAWPEARLRDCLAAWWGIRFDESGRIAGFWGLDTAPTQHRLELEGRTLYAWCAWDTLFLPDLLGEPALVESRCPLSNLPVRLEVAPGGVAWAKPGDCRLGLVPPDPRAVQAGVQEAFCCGVRFLSDSETAGRWQMEHPDGYVLTPDQGHRLGQRVWETLLERGQ</sequence>
<dbReference type="PRINTS" id="PR01699">
    <property type="entry name" value="ORGNOHGLYASE"/>
</dbReference>
<evidence type="ECO:0000313" key="2">
    <source>
        <dbReference type="Proteomes" id="UP000183104"/>
    </source>
</evidence>
<dbReference type="Pfam" id="PF03243">
    <property type="entry name" value="MerB"/>
    <property type="match status" value="1"/>
</dbReference>